<gene>
    <name evidence="2" type="ORF">cyc_03425</name>
</gene>
<name>A0A1D3CYV1_9EIME</name>
<dbReference type="Proteomes" id="UP000095192">
    <property type="component" value="Unassembled WGS sequence"/>
</dbReference>
<dbReference type="AlphaFoldDB" id="A0A1D3CYV1"/>
<reference evidence="2 3" key="1">
    <citation type="journal article" date="2016" name="BMC Genomics">
        <title>Comparative genomics reveals Cyclospora cayetanensis possesses coccidia-like metabolism and invasion components but unique surface antigens.</title>
        <authorList>
            <person name="Liu S."/>
            <person name="Wang L."/>
            <person name="Zheng H."/>
            <person name="Xu Z."/>
            <person name="Roellig D.M."/>
            <person name="Li N."/>
            <person name="Frace M.A."/>
            <person name="Tang K."/>
            <person name="Arrowood M.J."/>
            <person name="Moss D.M."/>
            <person name="Zhang L."/>
            <person name="Feng Y."/>
            <person name="Xiao L."/>
        </authorList>
    </citation>
    <scope>NUCLEOTIDE SEQUENCE [LARGE SCALE GENOMIC DNA]</scope>
    <source>
        <strain evidence="2 3">CHN_HEN01</strain>
    </source>
</reference>
<proteinExistence type="predicted"/>
<sequence length="711" mass="79501">MKGIPALHWTTVHSAFGNRDRSEKTSFSATSRSIAATFHLPGRLKISGISPGLFDPTLKIDQLEADERRRDVQQRRKLSEPEQHAFELHTGSSTVFGSLRECRNTSIAAGLKHGNRPLSRSQQPWKRQASLTELLLSGPTFRETIGHNRKSSEHSSMLKKTTTQYIFKKEVADKPVQLQGFAVAEKSRVVAQRTVQERGEAQSLQPVKFEKLQSQRQTMLGDLHENATGKRCASGNIGELLQEEPTKDSPRESASPALPAVSTTPSLRLANYSAPNATNSLTRHTQTTETGWLNLLSCTIQRVDEIQRKLVELAFQIPESPPVELRRSSRASCLVPREFGNCSKKCGIFWNRRHNINLLNATYTAKSKHKSAEEMQKPQKTFARRHCGAATDNDTVLNAQPEEPPKHSRTRILDSLCICAPVPQATKSTLENRWLSLPTTSSPGTGLSNKVPITLLKASTWTSQNDTIGLFEEKRFPSPCCIECLGRAEPQIRVNEAIPSHMLECIFRVQEAESRAEATLKNVGESKRMSFDHEQRDRDAYDQNTHQRKLSFFPVYAYGTASKEIHKRGLNGSKTGTEMESAIRGTSRGHLQPTLEVAIEERILAFRNSRKQVLLIEEPLLQQDCLQEALLRFEQEGKKCRYIGDEVGGVWTLHAAIAGQVISDEVEQLVLFMDTVSSTFVGQLLHAEALRMAKRTELIPFSEPDITCGPS</sequence>
<dbReference type="VEuPathDB" id="ToxoDB:cyc_03425"/>
<accession>A0A1D3CYV1</accession>
<dbReference type="InParanoid" id="A0A1D3CYV1"/>
<evidence type="ECO:0000313" key="3">
    <source>
        <dbReference type="Proteomes" id="UP000095192"/>
    </source>
</evidence>
<dbReference type="EMBL" id="JROU02001478">
    <property type="protein sequence ID" value="OEH76384.1"/>
    <property type="molecule type" value="Genomic_DNA"/>
</dbReference>
<protein>
    <submittedName>
        <fullName evidence="2">Uncharacterized protein</fullName>
    </submittedName>
</protein>
<dbReference type="VEuPathDB" id="ToxoDB:LOC34620120"/>
<organism evidence="2 3">
    <name type="scientific">Cyclospora cayetanensis</name>
    <dbReference type="NCBI Taxonomy" id="88456"/>
    <lineage>
        <taxon>Eukaryota</taxon>
        <taxon>Sar</taxon>
        <taxon>Alveolata</taxon>
        <taxon>Apicomplexa</taxon>
        <taxon>Conoidasida</taxon>
        <taxon>Coccidia</taxon>
        <taxon>Eucoccidiorida</taxon>
        <taxon>Eimeriorina</taxon>
        <taxon>Eimeriidae</taxon>
        <taxon>Cyclospora</taxon>
    </lineage>
</organism>
<evidence type="ECO:0000256" key="1">
    <source>
        <dbReference type="SAM" id="MobiDB-lite"/>
    </source>
</evidence>
<feature type="region of interest" description="Disordered" evidence="1">
    <location>
        <begin position="243"/>
        <end position="267"/>
    </location>
</feature>
<evidence type="ECO:0000313" key="2">
    <source>
        <dbReference type="EMBL" id="OEH76384.1"/>
    </source>
</evidence>
<comment type="caution">
    <text evidence="2">The sequence shown here is derived from an EMBL/GenBank/DDBJ whole genome shotgun (WGS) entry which is preliminary data.</text>
</comment>
<keyword evidence="3" id="KW-1185">Reference proteome</keyword>